<feature type="region of interest" description="Disordered" evidence="1">
    <location>
        <begin position="39"/>
        <end position="63"/>
    </location>
</feature>
<evidence type="ECO:0000313" key="2">
    <source>
        <dbReference type="EMBL" id="MBU4636068.1"/>
    </source>
</evidence>
<dbReference type="AlphaFoldDB" id="A0AAJ1E4N1"/>
<evidence type="ECO:0000256" key="1">
    <source>
        <dbReference type="SAM" id="MobiDB-lite"/>
    </source>
</evidence>
<dbReference type="InterPro" id="IPR019294">
    <property type="entry name" value="Translation_reg_Com"/>
</dbReference>
<feature type="compositionally biased region" description="Basic and acidic residues" evidence="1">
    <location>
        <begin position="53"/>
        <end position="63"/>
    </location>
</feature>
<organism evidence="2 3">
    <name type="scientific">Pseudomonas chlororaphis subsp. aurantiaca</name>
    <dbReference type="NCBI Taxonomy" id="86192"/>
    <lineage>
        <taxon>Bacteria</taxon>
        <taxon>Pseudomonadati</taxon>
        <taxon>Pseudomonadota</taxon>
        <taxon>Gammaproteobacteria</taxon>
        <taxon>Pseudomonadales</taxon>
        <taxon>Pseudomonadaceae</taxon>
        <taxon>Pseudomonas</taxon>
    </lineage>
</organism>
<comment type="caution">
    <text evidence="2">The sequence shown here is derived from an EMBL/GenBank/DDBJ whole genome shotgun (WGS) entry which is preliminary data.</text>
</comment>
<dbReference type="GO" id="GO:0003677">
    <property type="term" value="F:DNA binding"/>
    <property type="evidence" value="ECO:0007669"/>
    <property type="project" value="UniProtKB-KW"/>
</dbReference>
<dbReference type="EMBL" id="JAEEFW010000008">
    <property type="protein sequence ID" value="MBU4636068.1"/>
    <property type="molecule type" value="Genomic_DNA"/>
</dbReference>
<dbReference type="RefSeq" id="WP_081363260.1">
    <property type="nucleotide sequence ID" value="NZ_AP014623.1"/>
</dbReference>
<accession>A0AAJ1E4N1</accession>
<keyword evidence="2" id="KW-0238">DNA-binding</keyword>
<reference evidence="2" key="1">
    <citation type="submission" date="2020-12" db="EMBL/GenBank/DDBJ databases">
        <title>Generalized mutagenesis with transposon Tn5. A laboratory procedure for the identification of genes responsible for a bacterial phenotype and its regulation, illustrated with phenazine production in Pseudomonas chlororaphis.</title>
        <authorList>
            <person name="Muzio F."/>
            <person name="Sobrero P."/>
            <person name="Agaras B."/>
            <person name="Valverde C."/>
        </authorList>
    </citation>
    <scope>NUCLEOTIDE SEQUENCE</scope>
    <source>
        <strain evidence="2">SMMP3</strain>
    </source>
</reference>
<sequence length="63" mass="7135">MLKDCRCGHCKRLLARIGEYAELQIKCSRCGTLNHVRAASPERSPVSDMSAAQRHDPIHHSHR</sequence>
<name>A0AAJ1E4N1_9PSED</name>
<protein>
    <submittedName>
        <fullName evidence="2">Com family DNA-binding transcriptional regulator</fullName>
    </submittedName>
</protein>
<gene>
    <name evidence="2" type="ORF">I8747_24955</name>
</gene>
<evidence type="ECO:0000313" key="3">
    <source>
        <dbReference type="Proteomes" id="UP000787568"/>
    </source>
</evidence>
<proteinExistence type="predicted"/>
<dbReference type="Pfam" id="PF10122">
    <property type="entry name" value="Zn_ribbon_Com"/>
    <property type="match status" value="1"/>
</dbReference>
<dbReference type="Proteomes" id="UP000787568">
    <property type="component" value="Unassembled WGS sequence"/>
</dbReference>